<dbReference type="RefSeq" id="XP_012179266.1">
    <property type="nucleotide sequence ID" value="XM_012323876.1"/>
</dbReference>
<proteinExistence type="predicted"/>
<dbReference type="InParanoid" id="J4GM62"/>
<reference evidence="2 3" key="1">
    <citation type="journal article" date="2012" name="Appl. Environ. Microbiol.">
        <title>Short-read sequencing for genomic analysis of the brown rot fungus Fibroporia radiculosa.</title>
        <authorList>
            <person name="Tang J.D."/>
            <person name="Perkins A.D."/>
            <person name="Sonstegard T.S."/>
            <person name="Schroeder S.G."/>
            <person name="Burgess S.C."/>
            <person name="Diehl S.V."/>
        </authorList>
    </citation>
    <scope>NUCLEOTIDE SEQUENCE [LARGE SCALE GENOMIC DNA]</scope>
    <source>
        <strain evidence="2 3">TFFH 294</strain>
    </source>
</reference>
<dbReference type="GeneID" id="24094916"/>
<dbReference type="OrthoDB" id="3264586at2759"/>
<gene>
    <name evidence="2" type="ORF">FIBRA_02030</name>
</gene>
<keyword evidence="3" id="KW-1185">Reference proteome</keyword>
<feature type="region of interest" description="Disordered" evidence="1">
    <location>
        <begin position="25"/>
        <end position="56"/>
    </location>
</feature>
<sequence>MPAARKNSSVVMPVTKAIQSRQPAFSSVTFRSAAEQDPDLSDAGEDNAEYGGTIGDDDNGMLEMLNMLQEFQKRKASKTSTRSAVFQNKKNALIADARKNTETIVREGVLYMHESFHASVTTRTHTGILLDRNQFSTMIAELKAQENSPDLNGLSQLWESQNDLVNDLLGMYPSLIDNLSHRRADQIDGTSAMLEAHVAERQNSRRRLILNAKGRMDENIERQKLATDAAALIKHFKALLLS</sequence>
<protein>
    <submittedName>
        <fullName evidence="2">Uncharacterized protein</fullName>
    </submittedName>
</protein>
<evidence type="ECO:0000313" key="3">
    <source>
        <dbReference type="Proteomes" id="UP000006352"/>
    </source>
</evidence>
<dbReference type="Proteomes" id="UP000006352">
    <property type="component" value="Unassembled WGS sequence"/>
</dbReference>
<dbReference type="HOGENOM" id="CLU_108119_0_0_1"/>
<feature type="compositionally biased region" description="Acidic residues" evidence="1">
    <location>
        <begin position="36"/>
        <end position="48"/>
    </location>
</feature>
<evidence type="ECO:0000256" key="1">
    <source>
        <dbReference type="SAM" id="MobiDB-lite"/>
    </source>
</evidence>
<name>J4GM62_9APHY</name>
<organism evidence="2 3">
    <name type="scientific">Fibroporia radiculosa</name>
    <dbReference type="NCBI Taxonomy" id="599839"/>
    <lineage>
        <taxon>Eukaryota</taxon>
        <taxon>Fungi</taxon>
        <taxon>Dikarya</taxon>
        <taxon>Basidiomycota</taxon>
        <taxon>Agaricomycotina</taxon>
        <taxon>Agaricomycetes</taxon>
        <taxon>Polyporales</taxon>
        <taxon>Fibroporiaceae</taxon>
        <taxon>Fibroporia</taxon>
    </lineage>
</organism>
<accession>J4GM62</accession>
<evidence type="ECO:0000313" key="2">
    <source>
        <dbReference type="EMBL" id="CCM00005.1"/>
    </source>
</evidence>
<dbReference type="AlphaFoldDB" id="J4GM62"/>
<dbReference type="EMBL" id="HE796959">
    <property type="protein sequence ID" value="CCM00005.1"/>
    <property type="molecule type" value="Genomic_DNA"/>
</dbReference>